<dbReference type="InterPro" id="IPR005146">
    <property type="entry name" value="B3/B4_tRNA-bd"/>
</dbReference>
<dbReference type="RefSeq" id="WP_013266624.1">
    <property type="nucleotide sequence ID" value="NC_014374.1"/>
</dbReference>
<dbReference type="Gene3D" id="3.50.40.10">
    <property type="entry name" value="Phenylalanyl-trna Synthetase, Chain B, domain 3"/>
    <property type="match status" value="1"/>
</dbReference>
<dbReference type="PANTHER" id="PTHR39209:SF2">
    <property type="entry name" value="CYTOPLASMIC PROTEIN"/>
    <property type="match status" value="1"/>
</dbReference>
<dbReference type="eggNOG" id="arCOG04250">
    <property type="taxonomic scope" value="Archaea"/>
</dbReference>
<dbReference type="STRING" id="666510.ASAC_0706"/>
<reference evidence="2 3" key="1">
    <citation type="journal article" date="2010" name="Appl. Environ. Microbiol.">
        <title>The genome sequence of the crenarchaeon Acidilobus saccharovorans supports a new order, Acidilobales, and suggests an important ecological role in terrestrial acidic hot springs.</title>
        <authorList>
            <person name="Mardanov A.V."/>
            <person name="Svetlitchnyi V.A."/>
            <person name="Beletsky A.V."/>
            <person name="Prokofeva M.I."/>
            <person name="Bonch-Osmolovskaya E.A."/>
            <person name="Ravin N.V."/>
            <person name="Skryabin K.G."/>
        </authorList>
    </citation>
    <scope>NUCLEOTIDE SEQUENCE [LARGE SCALE GENOMIC DNA]</scope>
    <source>
        <strain evidence="3">DSM 16705 / JCM 18335 / VKM B-2471 / 345-15</strain>
    </source>
</reference>
<sequence>MSCDLVKVSEEARGRGVFVVYTTVELRERADGDPLGGVVSDYVAYLRSSLTLDGLKYHPVVRAYRDFFWRLGIDPTKVRPSSEALARRALRGEFPRVSPLVDAGNLASLRTLVPIGIYDLDLASPPFTITLSRGRVKFYPIGGREQELPEGYPIMVDSRGVVVHLYAHRDSSLTSVRESTRRALIVGTGVPGVEKGLVGQAVELTVKLSSAVGWAQEGPTCEA</sequence>
<gene>
    <name evidence="2" type="ordered locus">ASAC_0706</name>
</gene>
<evidence type="ECO:0000259" key="1">
    <source>
        <dbReference type="SMART" id="SM00873"/>
    </source>
</evidence>
<keyword evidence="3" id="KW-1185">Reference proteome</keyword>
<evidence type="ECO:0000313" key="3">
    <source>
        <dbReference type="Proteomes" id="UP000000346"/>
    </source>
</evidence>
<accession>D9Q1C4</accession>
<proteinExistence type="predicted"/>
<dbReference type="GeneID" id="9498939"/>
<organism evidence="2 3">
    <name type="scientific">Acidilobus saccharovorans (strain DSM 16705 / JCM 18335 / VKM B-2471 / 345-15)</name>
    <dbReference type="NCBI Taxonomy" id="666510"/>
    <lineage>
        <taxon>Archaea</taxon>
        <taxon>Thermoproteota</taxon>
        <taxon>Thermoprotei</taxon>
        <taxon>Acidilobales</taxon>
        <taxon>Acidilobaceae</taxon>
        <taxon>Acidilobus</taxon>
    </lineage>
</organism>
<dbReference type="Pfam" id="PF03483">
    <property type="entry name" value="B3_4"/>
    <property type="match status" value="1"/>
</dbReference>
<dbReference type="InterPro" id="IPR020825">
    <property type="entry name" value="Phe-tRNA_synthase-like_B3/B4"/>
</dbReference>
<protein>
    <recommendedName>
        <fullName evidence="1">B3/B4 tRNA-binding domain-containing protein</fullName>
    </recommendedName>
</protein>
<feature type="domain" description="B3/B4 tRNA-binding" evidence="1">
    <location>
        <begin position="63"/>
        <end position="214"/>
    </location>
</feature>
<dbReference type="SMART" id="SM00873">
    <property type="entry name" value="B3_4"/>
    <property type="match status" value="1"/>
</dbReference>
<dbReference type="HOGENOM" id="CLU_076869_2_0_2"/>
<name>D9Q1C4_ACIS3</name>
<evidence type="ECO:0000313" key="2">
    <source>
        <dbReference type="EMBL" id="ADL19112.1"/>
    </source>
</evidence>
<dbReference type="KEGG" id="asc:ASAC_0706"/>
<dbReference type="AlphaFoldDB" id="D9Q1C4"/>
<dbReference type="PANTHER" id="PTHR39209">
    <property type="match status" value="1"/>
</dbReference>
<dbReference type="SUPFAM" id="SSF56037">
    <property type="entry name" value="PheT/TilS domain"/>
    <property type="match status" value="1"/>
</dbReference>
<dbReference type="Proteomes" id="UP000000346">
    <property type="component" value="Chromosome"/>
</dbReference>
<dbReference type="EMBL" id="CP001742">
    <property type="protein sequence ID" value="ADL19112.1"/>
    <property type="molecule type" value="Genomic_DNA"/>
</dbReference>
<dbReference type="OrthoDB" id="35982at2157"/>
<dbReference type="GO" id="GO:0003723">
    <property type="term" value="F:RNA binding"/>
    <property type="evidence" value="ECO:0007669"/>
    <property type="project" value="InterPro"/>
</dbReference>
<dbReference type="GO" id="GO:0004826">
    <property type="term" value="F:phenylalanine-tRNA ligase activity"/>
    <property type="evidence" value="ECO:0007669"/>
    <property type="project" value="InterPro"/>
</dbReference>
<dbReference type="InParanoid" id="D9Q1C4"/>